<gene>
    <name evidence="1" type="ORF">BDV27DRAFT_119500</name>
</gene>
<name>A0A5N7AKW8_9EURO</name>
<dbReference type="Proteomes" id="UP000326268">
    <property type="component" value="Unassembled WGS sequence"/>
</dbReference>
<evidence type="ECO:0000313" key="1">
    <source>
        <dbReference type="EMBL" id="KAE8370507.1"/>
    </source>
</evidence>
<dbReference type="OrthoDB" id="4478880at2759"/>
<organism evidence="1 2">
    <name type="scientific">Aspergillus caelatus</name>
    <dbReference type="NCBI Taxonomy" id="61420"/>
    <lineage>
        <taxon>Eukaryota</taxon>
        <taxon>Fungi</taxon>
        <taxon>Dikarya</taxon>
        <taxon>Ascomycota</taxon>
        <taxon>Pezizomycotina</taxon>
        <taxon>Eurotiomycetes</taxon>
        <taxon>Eurotiomycetidae</taxon>
        <taxon>Eurotiales</taxon>
        <taxon>Aspergillaceae</taxon>
        <taxon>Aspergillus</taxon>
        <taxon>Aspergillus subgen. Circumdati</taxon>
    </lineage>
</organism>
<sequence>MCYVTQSMYCNSASPASDILLFPNCLLSMDRLDLLFYSCCELFDRYTYMLPEQAVKKRLRPGELGYKRHGPQFATIAQHDNDELRALELVRGDMNTPVPKLIHQGNEYS</sequence>
<reference evidence="1 2" key="1">
    <citation type="submission" date="2019-04" db="EMBL/GenBank/DDBJ databases">
        <title>Friends and foes A comparative genomics studyof 23 Aspergillus species from section Flavi.</title>
        <authorList>
            <consortium name="DOE Joint Genome Institute"/>
            <person name="Kjaerbolling I."/>
            <person name="Vesth T."/>
            <person name="Frisvad J.C."/>
            <person name="Nybo J.L."/>
            <person name="Theobald S."/>
            <person name="Kildgaard S."/>
            <person name="Isbrandt T."/>
            <person name="Kuo A."/>
            <person name="Sato A."/>
            <person name="Lyhne E.K."/>
            <person name="Kogle M.E."/>
            <person name="Wiebenga A."/>
            <person name="Kun R.S."/>
            <person name="Lubbers R.J."/>
            <person name="Makela M.R."/>
            <person name="Barry K."/>
            <person name="Chovatia M."/>
            <person name="Clum A."/>
            <person name="Daum C."/>
            <person name="Haridas S."/>
            <person name="He G."/>
            <person name="LaButti K."/>
            <person name="Lipzen A."/>
            <person name="Mondo S."/>
            <person name="Riley R."/>
            <person name="Salamov A."/>
            <person name="Simmons B.A."/>
            <person name="Magnuson J.K."/>
            <person name="Henrissat B."/>
            <person name="Mortensen U.H."/>
            <person name="Larsen T.O."/>
            <person name="Devries R.P."/>
            <person name="Grigoriev I.V."/>
            <person name="Machida M."/>
            <person name="Baker S.E."/>
            <person name="Andersen M.R."/>
        </authorList>
    </citation>
    <scope>NUCLEOTIDE SEQUENCE [LARGE SCALE GENOMIC DNA]</scope>
    <source>
        <strain evidence="1 2">CBS 763.97</strain>
    </source>
</reference>
<protein>
    <submittedName>
        <fullName evidence="1">Uncharacterized protein</fullName>
    </submittedName>
</protein>
<dbReference type="GeneID" id="43649324"/>
<dbReference type="RefSeq" id="XP_031933588.1">
    <property type="nucleotide sequence ID" value="XM_032064878.1"/>
</dbReference>
<accession>A0A5N7AKW8</accession>
<proteinExistence type="predicted"/>
<dbReference type="AlphaFoldDB" id="A0A5N7AKW8"/>
<keyword evidence="2" id="KW-1185">Reference proteome</keyword>
<evidence type="ECO:0000313" key="2">
    <source>
        <dbReference type="Proteomes" id="UP000326268"/>
    </source>
</evidence>
<dbReference type="EMBL" id="ML737565">
    <property type="protein sequence ID" value="KAE8370507.1"/>
    <property type="molecule type" value="Genomic_DNA"/>
</dbReference>